<protein>
    <submittedName>
        <fullName evidence="1">Retroviral VpR/VpX protein</fullName>
    </submittedName>
</protein>
<sequence>MSSLLESVEKEVKRRAYGTIIHCLHSYQRQVEEAIREFYHGTRAFYRANAEYVPHWQGESIYGDLRQIEAHIDATTYDLLYEISREIAEIRRKIEEL</sequence>
<evidence type="ECO:0000313" key="2">
    <source>
        <dbReference type="Proteomes" id="UP000023566"/>
    </source>
</evidence>
<dbReference type="EMBL" id="AOTZ01000002">
    <property type="protein sequence ID" value="EZP78397.1"/>
    <property type="molecule type" value="Genomic_DNA"/>
</dbReference>
<reference evidence="1 2" key="1">
    <citation type="journal article" date="2014" name="Appl. Microbiol. Biotechnol.">
        <title>Transformable facultative thermophile Geobacillus stearothermophilus NUB3621 as a host strain for metabolic engineering.</title>
        <authorList>
            <person name="Blanchard K."/>
            <person name="Robic S."/>
            <person name="Matsumura I."/>
        </authorList>
    </citation>
    <scope>NUCLEOTIDE SEQUENCE [LARGE SCALE GENOMIC DNA]</scope>
    <source>
        <strain evidence="1 2">NUB3621</strain>
    </source>
</reference>
<evidence type="ECO:0000313" key="1">
    <source>
        <dbReference type="EMBL" id="EZP78397.1"/>
    </source>
</evidence>
<comment type="caution">
    <text evidence="1">The sequence shown here is derived from an EMBL/GenBank/DDBJ whole genome shotgun (WGS) entry which is preliminary data.</text>
</comment>
<keyword evidence="2" id="KW-1185">Reference proteome</keyword>
<dbReference type="RefSeq" id="WP_043903444.1">
    <property type="nucleotide sequence ID" value="NZ_CM002692.1"/>
</dbReference>
<organism evidence="1 2">
    <name type="scientific">Parageobacillus genomosp. 1</name>
    <dbReference type="NCBI Taxonomy" id="1295642"/>
    <lineage>
        <taxon>Bacteria</taxon>
        <taxon>Bacillati</taxon>
        <taxon>Bacillota</taxon>
        <taxon>Bacilli</taxon>
        <taxon>Bacillales</taxon>
        <taxon>Anoxybacillaceae</taxon>
        <taxon>Parageobacillus</taxon>
    </lineage>
</organism>
<proteinExistence type="predicted"/>
<dbReference type="AlphaFoldDB" id="A0ABC9VHQ3"/>
<gene>
    <name evidence="1" type="ORF">H839_00976</name>
</gene>
<accession>A0ABC9VHQ3</accession>
<dbReference type="Proteomes" id="UP000023566">
    <property type="component" value="Chromosome"/>
</dbReference>
<name>A0ABC9VHQ3_9BACL</name>